<evidence type="ECO:0000256" key="1">
    <source>
        <dbReference type="SAM" id="MobiDB-lite"/>
    </source>
</evidence>
<feature type="region of interest" description="Disordered" evidence="1">
    <location>
        <begin position="23"/>
        <end position="58"/>
    </location>
</feature>
<feature type="non-terminal residue" evidence="2">
    <location>
        <position position="1"/>
    </location>
</feature>
<gene>
    <name evidence="2" type="ORF">DCP95_15695</name>
</gene>
<dbReference type="AlphaFoldDB" id="A0A3C1KH27"/>
<keyword evidence="2" id="KW-0131">Cell cycle</keyword>
<sequence length="100" mass="10942">PPNRIGRRLGDLYAWMFGTERVSEPDASAEAADETLPAWRRNRGRREKDASTSPSQDLTELLFTTDDAQGGFDQAVAPVPTDAITEVVDPSIIRAARTQA</sequence>
<protein>
    <submittedName>
        <fullName evidence="2">Cell division protein FtsK</fullName>
    </submittedName>
</protein>
<feature type="non-terminal residue" evidence="2">
    <location>
        <position position="100"/>
    </location>
</feature>
<evidence type="ECO:0000313" key="3">
    <source>
        <dbReference type="Proteomes" id="UP000257479"/>
    </source>
</evidence>
<accession>A0A3C1KH27</accession>
<dbReference type="GO" id="GO:0051301">
    <property type="term" value="P:cell division"/>
    <property type="evidence" value="ECO:0007669"/>
    <property type="project" value="UniProtKB-KW"/>
</dbReference>
<proteinExistence type="predicted"/>
<dbReference type="EMBL" id="DMNG01000274">
    <property type="protein sequence ID" value="HAN25989.1"/>
    <property type="molecule type" value="Genomic_DNA"/>
</dbReference>
<keyword evidence="2" id="KW-0132">Cell division</keyword>
<evidence type="ECO:0000313" key="2">
    <source>
        <dbReference type="EMBL" id="HAN25989.1"/>
    </source>
</evidence>
<reference evidence="2 3" key="1">
    <citation type="journal article" date="2018" name="Nat. Biotechnol.">
        <title>A standardized bacterial taxonomy based on genome phylogeny substantially revises the tree of life.</title>
        <authorList>
            <person name="Parks D.H."/>
            <person name="Chuvochina M."/>
            <person name="Waite D.W."/>
            <person name="Rinke C."/>
            <person name="Skarshewski A."/>
            <person name="Chaumeil P.A."/>
            <person name="Hugenholtz P."/>
        </authorList>
    </citation>
    <scope>NUCLEOTIDE SEQUENCE [LARGE SCALE GENOMIC DNA]</scope>
    <source>
        <strain evidence="2">UBA9152</strain>
    </source>
</reference>
<dbReference type="Proteomes" id="UP000257479">
    <property type="component" value="Unassembled WGS sequence"/>
</dbReference>
<comment type="caution">
    <text evidence="2">The sequence shown here is derived from an EMBL/GenBank/DDBJ whole genome shotgun (WGS) entry which is preliminary data.</text>
</comment>
<organism evidence="2 3">
    <name type="scientific">Microbacterium ginsengisoli</name>
    <dbReference type="NCBI Taxonomy" id="400772"/>
    <lineage>
        <taxon>Bacteria</taxon>
        <taxon>Bacillati</taxon>
        <taxon>Actinomycetota</taxon>
        <taxon>Actinomycetes</taxon>
        <taxon>Micrococcales</taxon>
        <taxon>Microbacteriaceae</taxon>
        <taxon>Microbacterium</taxon>
    </lineage>
</organism>
<name>A0A3C1KH27_9MICO</name>